<dbReference type="AlphaFoldDB" id="A0A2S6NNP1"/>
<dbReference type="Proteomes" id="UP000239724">
    <property type="component" value="Unassembled WGS sequence"/>
</dbReference>
<feature type="non-terminal residue" evidence="1">
    <location>
        <position position="1"/>
    </location>
</feature>
<keyword evidence="2" id="KW-1185">Reference proteome</keyword>
<sequence length="83" mass="8891">VEVLSVSRSMRIISLARPAPMSEAERRTVWAQAMADVAAECTAELDRLPPAERAREMMRIDLLTESTSTLVAGIAPPTGQPGG</sequence>
<evidence type="ECO:0000313" key="1">
    <source>
        <dbReference type="EMBL" id="PPQ39244.1"/>
    </source>
</evidence>
<name>A0A2S6NNP1_RHOGL</name>
<evidence type="ECO:0000313" key="2">
    <source>
        <dbReference type="Proteomes" id="UP000239724"/>
    </source>
</evidence>
<protein>
    <submittedName>
        <fullName evidence="1">Uncharacterized protein</fullName>
    </submittedName>
</protein>
<organism evidence="1 2">
    <name type="scientific">Rhodopila globiformis</name>
    <name type="common">Rhodopseudomonas globiformis</name>
    <dbReference type="NCBI Taxonomy" id="1071"/>
    <lineage>
        <taxon>Bacteria</taxon>
        <taxon>Pseudomonadati</taxon>
        <taxon>Pseudomonadota</taxon>
        <taxon>Alphaproteobacteria</taxon>
        <taxon>Acetobacterales</taxon>
        <taxon>Acetobacteraceae</taxon>
        <taxon>Rhodopila</taxon>
    </lineage>
</organism>
<gene>
    <name evidence="1" type="ORF">CCS01_01370</name>
</gene>
<dbReference type="RefSeq" id="WP_204848099.1">
    <property type="nucleotide sequence ID" value="NZ_NHRY01000034.1"/>
</dbReference>
<accession>A0A2S6NNP1</accession>
<reference evidence="1 2" key="1">
    <citation type="journal article" date="2018" name="Arch. Microbiol.">
        <title>New insights into the metabolic potential of the phototrophic purple bacterium Rhodopila globiformis DSM 161(T) from its draft genome sequence and evidence for a vanadium-dependent nitrogenase.</title>
        <authorList>
            <person name="Imhoff J.F."/>
            <person name="Rahn T."/>
            <person name="Kunzel S."/>
            <person name="Neulinger S.C."/>
        </authorList>
    </citation>
    <scope>NUCLEOTIDE SEQUENCE [LARGE SCALE GENOMIC DNA]</scope>
    <source>
        <strain evidence="1 2">DSM 161</strain>
    </source>
</reference>
<proteinExistence type="predicted"/>
<dbReference type="EMBL" id="NHRY01000034">
    <property type="protein sequence ID" value="PPQ39244.1"/>
    <property type="molecule type" value="Genomic_DNA"/>
</dbReference>
<comment type="caution">
    <text evidence="1">The sequence shown here is derived from an EMBL/GenBank/DDBJ whole genome shotgun (WGS) entry which is preliminary data.</text>
</comment>